<dbReference type="GO" id="GO:0016020">
    <property type="term" value="C:membrane"/>
    <property type="evidence" value="ECO:0007669"/>
    <property type="project" value="UniProtKB-SubCell"/>
</dbReference>
<dbReference type="PANTHER" id="PTHR31395:SF23">
    <property type="entry name" value="GEO05642P1"/>
    <property type="match status" value="1"/>
</dbReference>
<reference evidence="7 8" key="1">
    <citation type="submission" date="2024-01" db="EMBL/GenBank/DDBJ databases">
        <title>The genome of the rayed Mediterranean limpet Patella caerulea (Linnaeus, 1758).</title>
        <authorList>
            <person name="Anh-Thu Weber A."/>
            <person name="Halstead-Nussloch G."/>
        </authorList>
    </citation>
    <scope>NUCLEOTIDE SEQUENCE [LARGE SCALE GENOMIC DNA]</scope>
    <source>
        <strain evidence="7">AATW-2023a</strain>
        <tissue evidence="7">Whole specimen</tissue>
    </source>
</reference>
<comment type="caution">
    <text evidence="7">The sequence shown here is derived from an EMBL/GenBank/DDBJ whole genome shotgun (WGS) entry which is preliminary data.</text>
</comment>
<dbReference type="PANTHER" id="PTHR31395">
    <property type="entry name" value="SHISA"/>
    <property type="match status" value="1"/>
</dbReference>
<feature type="compositionally biased region" description="Pro residues" evidence="5">
    <location>
        <begin position="188"/>
        <end position="197"/>
    </location>
</feature>
<feature type="region of interest" description="Disordered" evidence="5">
    <location>
        <begin position="188"/>
        <end position="234"/>
    </location>
</feature>
<keyword evidence="8" id="KW-1185">Reference proteome</keyword>
<evidence type="ECO:0000313" key="7">
    <source>
        <dbReference type="EMBL" id="KAK6177105.1"/>
    </source>
</evidence>
<dbReference type="Proteomes" id="UP001347796">
    <property type="component" value="Unassembled WGS sequence"/>
</dbReference>
<evidence type="ECO:0000313" key="8">
    <source>
        <dbReference type="Proteomes" id="UP001347796"/>
    </source>
</evidence>
<keyword evidence="3 6" id="KW-1133">Transmembrane helix</keyword>
<protein>
    <recommendedName>
        <fullName evidence="9">CUB domain-containing protein</fullName>
    </recommendedName>
</protein>
<evidence type="ECO:0008006" key="9">
    <source>
        <dbReference type="Google" id="ProtNLM"/>
    </source>
</evidence>
<comment type="subcellular location">
    <subcellularLocation>
        <location evidence="1">Membrane</location>
    </subcellularLocation>
</comment>
<dbReference type="InterPro" id="IPR026910">
    <property type="entry name" value="Shisa"/>
</dbReference>
<evidence type="ECO:0000256" key="3">
    <source>
        <dbReference type="ARBA" id="ARBA00022989"/>
    </source>
</evidence>
<dbReference type="EMBL" id="JAZGQO010000010">
    <property type="protein sequence ID" value="KAK6177105.1"/>
    <property type="molecule type" value="Genomic_DNA"/>
</dbReference>
<sequence length="234" mass="26035">MFCVLVYMDKWGHCTGNAISVDGDVYTLFSTGGGFNHESLICEITFKARHDKSLCLTFKTFSIDDCGVTLKIFERSTASGKNRDMFGCNDRKPNRICTTERYFTVKLEKAALNNNQNYEFQIDVQESDSFTGEDVVITSIGVFVGIIVTVMIIILVIAVLVIYCCCKKMRHSAGANIVYNPANTAPPPQYPVQPSAPPLHDHPDSHQPNNVNVPPYTPPPPYSQYDPSTEKQPV</sequence>
<evidence type="ECO:0000256" key="5">
    <source>
        <dbReference type="SAM" id="MobiDB-lite"/>
    </source>
</evidence>
<evidence type="ECO:0000256" key="6">
    <source>
        <dbReference type="SAM" id="Phobius"/>
    </source>
</evidence>
<keyword evidence="4 6" id="KW-0472">Membrane</keyword>
<evidence type="ECO:0000256" key="4">
    <source>
        <dbReference type="ARBA" id="ARBA00023136"/>
    </source>
</evidence>
<feature type="transmembrane region" description="Helical" evidence="6">
    <location>
        <begin position="135"/>
        <end position="163"/>
    </location>
</feature>
<evidence type="ECO:0000256" key="1">
    <source>
        <dbReference type="ARBA" id="ARBA00004370"/>
    </source>
</evidence>
<gene>
    <name evidence="7" type="ORF">SNE40_015276</name>
</gene>
<evidence type="ECO:0000256" key="2">
    <source>
        <dbReference type="ARBA" id="ARBA00022692"/>
    </source>
</evidence>
<organism evidence="7 8">
    <name type="scientific">Patella caerulea</name>
    <name type="common">Rayed Mediterranean limpet</name>
    <dbReference type="NCBI Taxonomy" id="87958"/>
    <lineage>
        <taxon>Eukaryota</taxon>
        <taxon>Metazoa</taxon>
        <taxon>Spiralia</taxon>
        <taxon>Lophotrochozoa</taxon>
        <taxon>Mollusca</taxon>
        <taxon>Gastropoda</taxon>
        <taxon>Patellogastropoda</taxon>
        <taxon>Patelloidea</taxon>
        <taxon>Patellidae</taxon>
        <taxon>Patella</taxon>
    </lineage>
</organism>
<keyword evidence="2 6" id="KW-0812">Transmembrane</keyword>
<dbReference type="AlphaFoldDB" id="A0AAN8PUY8"/>
<name>A0AAN8PUY8_PATCE</name>
<proteinExistence type="predicted"/>
<accession>A0AAN8PUY8</accession>